<reference evidence="2 3" key="1">
    <citation type="journal article" date="2019" name="Int. J. Syst. Evol. Microbiol.">
        <title>The Global Catalogue of Microorganisms (GCM) 10K type strain sequencing project: providing services to taxonomists for standard genome sequencing and annotation.</title>
        <authorList>
            <consortium name="The Broad Institute Genomics Platform"/>
            <consortium name="The Broad Institute Genome Sequencing Center for Infectious Disease"/>
            <person name="Wu L."/>
            <person name="Ma J."/>
        </authorList>
    </citation>
    <scope>NUCLEOTIDE SEQUENCE [LARGE SCALE GENOMIC DNA]</scope>
    <source>
        <strain evidence="2 3">DSM 29988</strain>
    </source>
</reference>
<feature type="region of interest" description="Disordered" evidence="1">
    <location>
        <begin position="1"/>
        <end position="23"/>
    </location>
</feature>
<evidence type="ECO:0000256" key="1">
    <source>
        <dbReference type="SAM" id="MobiDB-lite"/>
    </source>
</evidence>
<protein>
    <recommendedName>
        <fullName evidence="4">PRC-barrel domain containing protein</fullName>
    </recommendedName>
</protein>
<accession>A0ABD5ZDB4</accession>
<comment type="caution">
    <text evidence="2">The sequence shown here is derived from an EMBL/GenBank/DDBJ whole genome shotgun (WGS) entry which is preliminary data.</text>
</comment>
<evidence type="ECO:0000313" key="3">
    <source>
        <dbReference type="Proteomes" id="UP001596481"/>
    </source>
</evidence>
<sequence length="69" mass="7806">MTAGVRQHEKSSETVFTGDDEGKRVLDTNGDTIGRVIDVRHGFAFVSTRAYFRRHIALARIDQLEDEGR</sequence>
<gene>
    <name evidence="2" type="ORF">ACFQJC_06680</name>
</gene>
<dbReference type="RefSeq" id="WP_390222533.1">
    <property type="nucleotide sequence ID" value="NZ_JBHTAA010000002.1"/>
</dbReference>
<evidence type="ECO:0000313" key="2">
    <source>
        <dbReference type="EMBL" id="MFC7203193.1"/>
    </source>
</evidence>
<keyword evidence="3" id="KW-1185">Reference proteome</keyword>
<evidence type="ECO:0008006" key="4">
    <source>
        <dbReference type="Google" id="ProtNLM"/>
    </source>
</evidence>
<dbReference type="EMBL" id="JBHTAA010000002">
    <property type="protein sequence ID" value="MFC7203193.1"/>
    <property type="molecule type" value="Genomic_DNA"/>
</dbReference>
<proteinExistence type="predicted"/>
<feature type="compositionally biased region" description="Basic and acidic residues" evidence="1">
    <location>
        <begin position="1"/>
        <end position="12"/>
    </location>
</feature>
<dbReference type="Proteomes" id="UP001596481">
    <property type="component" value="Unassembled WGS sequence"/>
</dbReference>
<organism evidence="2 3">
    <name type="scientific">Haloferax namakaokahaiae</name>
    <dbReference type="NCBI Taxonomy" id="1748331"/>
    <lineage>
        <taxon>Archaea</taxon>
        <taxon>Methanobacteriati</taxon>
        <taxon>Methanobacteriota</taxon>
        <taxon>Stenosarchaea group</taxon>
        <taxon>Halobacteria</taxon>
        <taxon>Halobacteriales</taxon>
        <taxon>Haloferacaceae</taxon>
        <taxon>Haloferax</taxon>
    </lineage>
</organism>
<name>A0ABD5ZDB4_9EURY</name>
<dbReference type="AlphaFoldDB" id="A0ABD5ZDB4"/>